<reference evidence="1 2" key="1">
    <citation type="journal article" date="2018" name="Sci. Rep.">
        <title>Raphidocelis subcapitata (=Pseudokirchneriella subcapitata) provides an insight into genome evolution and environmental adaptations in the Sphaeropleales.</title>
        <authorList>
            <person name="Suzuki S."/>
            <person name="Yamaguchi H."/>
            <person name="Nakajima N."/>
            <person name="Kawachi M."/>
        </authorList>
    </citation>
    <scope>NUCLEOTIDE SEQUENCE [LARGE SCALE GENOMIC DNA]</scope>
    <source>
        <strain evidence="1 2">NIES-35</strain>
    </source>
</reference>
<accession>A0A2V0NWV9</accession>
<comment type="caution">
    <text evidence="1">The sequence shown here is derived from an EMBL/GenBank/DDBJ whole genome shotgun (WGS) entry which is preliminary data.</text>
</comment>
<dbReference type="AlphaFoldDB" id="A0A2V0NWV9"/>
<dbReference type="InParanoid" id="A0A2V0NWV9"/>
<evidence type="ECO:0000313" key="2">
    <source>
        <dbReference type="Proteomes" id="UP000247498"/>
    </source>
</evidence>
<keyword evidence="2" id="KW-1185">Reference proteome</keyword>
<organism evidence="1 2">
    <name type="scientific">Raphidocelis subcapitata</name>
    <dbReference type="NCBI Taxonomy" id="307507"/>
    <lineage>
        <taxon>Eukaryota</taxon>
        <taxon>Viridiplantae</taxon>
        <taxon>Chlorophyta</taxon>
        <taxon>core chlorophytes</taxon>
        <taxon>Chlorophyceae</taxon>
        <taxon>CS clade</taxon>
        <taxon>Sphaeropleales</taxon>
        <taxon>Selenastraceae</taxon>
        <taxon>Raphidocelis</taxon>
    </lineage>
</organism>
<evidence type="ECO:0000313" key="1">
    <source>
        <dbReference type="EMBL" id="GBF92128.1"/>
    </source>
</evidence>
<proteinExistence type="predicted"/>
<name>A0A2V0NWV9_9CHLO</name>
<sequence length="192" mass="19291">MALTKAKLAPTACCATPGRGAYRRSRTTSAPRKRTALNLFSCYGSLRHPATELYAAHRLDCLDAGCGGPGGRQGSGNGGNGGAGGNGWGAGAGGEGSPLNRNGAVALAAALGAAALLAAASDAPRRDGREDGLPGLLALPGLATPGAFADAAPLVVAPSHAEVLPGPSKLTRGEVELYLPRQYHIRECVYIH</sequence>
<gene>
    <name evidence="1" type="ORF">Rsub_04475</name>
</gene>
<dbReference type="Proteomes" id="UP000247498">
    <property type="component" value="Unassembled WGS sequence"/>
</dbReference>
<dbReference type="EMBL" id="BDRX01000029">
    <property type="protein sequence ID" value="GBF92128.1"/>
    <property type="molecule type" value="Genomic_DNA"/>
</dbReference>
<protein>
    <submittedName>
        <fullName evidence="1">Uncharacterized protein</fullName>
    </submittedName>
</protein>